<accession>A0A6J6JSF8</accession>
<keyword evidence="1" id="KW-0472">Membrane</keyword>
<dbReference type="AlphaFoldDB" id="A0A6J6JSF8"/>
<proteinExistence type="predicted"/>
<keyword evidence="1" id="KW-1133">Transmembrane helix</keyword>
<reference evidence="2" key="1">
    <citation type="submission" date="2020-05" db="EMBL/GenBank/DDBJ databases">
        <authorList>
            <person name="Chiriac C."/>
            <person name="Salcher M."/>
            <person name="Ghai R."/>
            <person name="Kavagutti S V."/>
        </authorList>
    </citation>
    <scope>NUCLEOTIDE SEQUENCE</scope>
</reference>
<feature type="transmembrane region" description="Helical" evidence="1">
    <location>
        <begin position="97"/>
        <end position="115"/>
    </location>
</feature>
<evidence type="ECO:0000313" key="2">
    <source>
        <dbReference type="EMBL" id="CAB4638669.1"/>
    </source>
</evidence>
<feature type="transmembrane region" description="Helical" evidence="1">
    <location>
        <begin position="12"/>
        <end position="35"/>
    </location>
</feature>
<feature type="transmembrane region" description="Helical" evidence="1">
    <location>
        <begin position="67"/>
        <end position="85"/>
    </location>
</feature>
<sequence length="122" mass="13770">MPLLPWFSSAEYFIGGPAGQVLVLLAMGAAVAVFFIPQVRSLGLELGAVSAAYFVYLLLFFFPQSSILRILMPTFVLFGALAQVWVRWPRYLRYGGIFILVILQFVWLQTCWRYAAPDFSPP</sequence>
<dbReference type="EMBL" id="CAEZVN010000123">
    <property type="protein sequence ID" value="CAB4638669.1"/>
    <property type="molecule type" value="Genomic_DNA"/>
</dbReference>
<keyword evidence="1" id="KW-0812">Transmembrane</keyword>
<gene>
    <name evidence="2" type="ORF">UFOPK2001_01016</name>
</gene>
<feature type="transmembrane region" description="Helical" evidence="1">
    <location>
        <begin position="42"/>
        <end position="61"/>
    </location>
</feature>
<organism evidence="2">
    <name type="scientific">freshwater metagenome</name>
    <dbReference type="NCBI Taxonomy" id="449393"/>
    <lineage>
        <taxon>unclassified sequences</taxon>
        <taxon>metagenomes</taxon>
        <taxon>ecological metagenomes</taxon>
    </lineage>
</organism>
<name>A0A6J6JSF8_9ZZZZ</name>
<protein>
    <submittedName>
        <fullName evidence="2">Unannotated protein</fullName>
    </submittedName>
</protein>
<evidence type="ECO:0000256" key="1">
    <source>
        <dbReference type="SAM" id="Phobius"/>
    </source>
</evidence>